<reference evidence="2" key="1">
    <citation type="submission" date="2020-05" db="EMBL/GenBank/DDBJ databases">
        <authorList>
            <person name="Rincon C."/>
            <person name="Sanders R I."/>
            <person name="Robbins C."/>
            <person name="Chaturvedi A."/>
        </authorList>
    </citation>
    <scope>NUCLEOTIDE SEQUENCE</scope>
    <source>
        <strain evidence="2">CHB12</strain>
    </source>
</reference>
<keyword evidence="1" id="KW-0732">Signal</keyword>
<feature type="chain" id="PRO_5036964309" evidence="1">
    <location>
        <begin position="27"/>
        <end position="77"/>
    </location>
</feature>
<proteinExistence type="predicted"/>
<evidence type="ECO:0000313" key="3">
    <source>
        <dbReference type="Proteomes" id="UP000684084"/>
    </source>
</evidence>
<name>A0A916E9E0_9GLOM</name>
<dbReference type="EMBL" id="CAGKOT010000028">
    <property type="protein sequence ID" value="CAB5370847.1"/>
    <property type="molecule type" value="Genomic_DNA"/>
</dbReference>
<organism evidence="2 3">
    <name type="scientific">Rhizophagus irregularis</name>
    <dbReference type="NCBI Taxonomy" id="588596"/>
    <lineage>
        <taxon>Eukaryota</taxon>
        <taxon>Fungi</taxon>
        <taxon>Fungi incertae sedis</taxon>
        <taxon>Mucoromycota</taxon>
        <taxon>Glomeromycotina</taxon>
        <taxon>Glomeromycetes</taxon>
        <taxon>Glomerales</taxon>
        <taxon>Glomeraceae</taxon>
        <taxon>Rhizophagus</taxon>
    </lineage>
</organism>
<sequence length="77" mass="9041">MVLVIFFKVNALNLLWLGNWQRWLWCATEINLTLEGISRVLLVTDGRFTEEEKKCDVDKRIMSEENEMIRCGDVIHG</sequence>
<accession>A0A916E9E0</accession>
<comment type="caution">
    <text evidence="2">The sequence shown here is derived from an EMBL/GenBank/DDBJ whole genome shotgun (WGS) entry which is preliminary data.</text>
</comment>
<dbReference type="OrthoDB" id="10453434at2759"/>
<protein>
    <submittedName>
        <fullName evidence="2">Uncharacterized protein</fullName>
    </submittedName>
</protein>
<evidence type="ECO:0000313" key="2">
    <source>
        <dbReference type="EMBL" id="CAB5370847.1"/>
    </source>
</evidence>
<feature type="signal peptide" evidence="1">
    <location>
        <begin position="1"/>
        <end position="26"/>
    </location>
</feature>
<gene>
    <name evidence="2" type="ORF">CHRIB12_LOCUS12819</name>
</gene>
<evidence type="ECO:0000256" key="1">
    <source>
        <dbReference type="SAM" id="SignalP"/>
    </source>
</evidence>
<dbReference type="Proteomes" id="UP000684084">
    <property type="component" value="Unassembled WGS sequence"/>
</dbReference>
<dbReference type="AlphaFoldDB" id="A0A916E9E0"/>